<dbReference type="FunFam" id="3.40.50.2000:FF:000050">
    <property type="entry name" value="UDP-glucuronosyltransferase"/>
    <property type="match status" value="1"/>
</dbReference>
<keyword evidence="4" id="KW-0812">Transmembrane</keyword>
<evidence type="ECO:0000256" key="4">
    <source>
        <dbReference type="SAM" id="Phobius"/>
    </source>
</evidence>
<dbReference type="InterPro" id="IPR050271">
    <property type="entry name" value="UDP-glycosyltransferase"/>
</dbReference>
<evidence type="ECO:0000256" key="2">
    <source>
        <dbReference type="ARBA" id="ARBA00022676"/>
    </source>
</evidence>
<feature type="transmembrane region" description="Helical" evidence="4">
    <location>
        <begin position="471"/>
        <end position="494"/>
    </location>
</feature>
<keyword evidence="2" id="KW-0328">Glycosyltransferase</keyword>
<gene>
    <name evidence="5" type="primary">UGT5</name>
</gene>
<dbReference type="EMBL" id="MN242795">
    <property type="protein sequence ID" value="QIK00364.1"/>
    <property type="molecule type" value="mRNA"/>
</dbReference>
<dbReference type="InterPro" id="IPR002213">
    <property type="entry name" value="UDP_glucos_trans"/>
</dbReference>
<keyword evidence="4" id="KW-1133">Transmembrane helix</keyword>
<keyword evidence="3 5" id="KW-0808">Transferase</keyword>
<evidence type="ECO:0000256" key="3">
    <source>
        <dbReference type="ARBA" id="ARBA00022679"/>
    </source>
</evidence>
<dbReference type="GO" id="GO:0008194">
    <property type="term" value="F:UDP-glycosyltransferase activity"/>
    <property type="evidence" value="ECO:0007669"/>
    <property type="project" value="InterPro"/>
</dbReference>
<name>A0A6G7SET7_9CUCU</name>
<sequence length="508" mass="58483">MRKAYLFLIITLFFGLGNGSNILVLFPMGSHSHFTLGFRLAKGLADRGHNVTFISPYPQKTRIKNLREISVEEIMEFFNVRKMEYFKLGKMSYLDLLYFSNRGGVISTEMALRNRKVQELLHSDEKFDLVLYENFWNEAFMVFAHKFNCPLVILAPLHANIFINYFFSNPHPSSYIPNPFSCFSAPMTFWQRMVNTFYDIVAEIFVYNVMLPSQDAVLKRVLPNAPDLENIIYNSSLILLISHPSFTDPVSLPPTIKQIGGYHVSPPKPLPNKIQKFLDGAKDGAIIFSMGSNLNSSLIPKDKKDAIIRVFSRMKQRILWKCEETLPGTSQNVKLLKWIPQQDVLAHPNVILFVSHVGLLGMTEAVYHAVPILGLPVMWDQEINIDNAVRRGFALKISFSELNEENFAWALNELVNDPKYRQNAKMRSTILHDQPMKPLDEGIYWIEYVIRHKGAHHLRSIATDLKWYQRYLLDVTMFVLLAISILILTVYIICRNIFGGKSIKNKKE</sequence>
<evidence type="ECO:0000256" key="1">
    <source>
        <dbReference type="ARBA" id="ARBA00009995"/>
    </source>
</evidence>
<reference evidence="5" key="1">
    <citation type="submission" date="2019-07" db="EMBL/GenBank/DDBJ databases">
        <title>Antennal UDP-glycosyltransferase (UGT) genes in the coffee white stemborer, Xylotrechus quadripes.</title>
        <authorList>
            <person name="Yin N.-N."/>
            <person name="Zhao Y.-J."/>
            <person name="Zhu J.-Y."/>
            <person name="Liu N.-Y."/>
        </authorList>
    </citation>
    <scope>NUCLEOTIDE SEQUENCE</scope>
    <source>
        <tissue evidence="5">Antennae</tissue>
    </source>
</reference>
<comment type="similarity">
    <text evidence="1">Belongs to the UDP-glycosyltransferase family.</text>
</comment>
<keyword evidence="4" id="KW-0472">Membrane</keyword>
<dbReference type="Gene3D" id="3.40.50.2000">
    <property type="entry name" value="Glycogen Phosphorylase B"/>
    <property type="match status" value="2"/>
</dbReference>
<accession>A0A6G7SET7</accession>
<dbReference type="AlphaFoldDB" id="A0A6G7SET7"/>
<dbReference type="PANTHER" id="PTHR48043:SF159">
    <property type="entry name" value="EG:EG0003.4 PROTEIN-RELATED"/>
    <property type="match status" value="1"/>
</dbReference>
<organism evidence="5">
    <name type="scientific">Xylotrechus quadripes</name>
    <dbReference type="NCBI Taxonomy" id="554073"/>
    <lineage>
        <taxon>Eukaryota</taxon>
        <taxon>Metazoa</taxon>
        <taxon>Ecdysozoa</taxon>
        <taxon>Arthropoda</taxon>
        <taxon>Hexapoda</taxon>
        <taxon>Insecta</taxon>
        <taxon>Pterygota</taxon>
        <taxon>Neoptera</taxon>
        <taxon>Endopterygota</taxon>
        <taxon>Coleoptera</taxon>
        <taxon>Polyphaga</taxon>
        <taxon>Cucujiformia</taxon>
        <taxon>Chrysomeloidea</taxon>
        <taxon>Cerambycidae</taxon>
        <taxon>Cerambycinae</taxon>
        <taxon>Clytini</taxon>
        <taxon>Xylotrechus</taxon>
    </lineage>
</organism>
<evidence type="ECO:0000313" key="5">
    <source>
        <dbReference type="EMBL" id="QIK00364.1"/>
    </source>
</evidence>
<protein>
    <submittedName>
        <fullName evidence="5">UDP-glycosyltransferase</fullName>
    </submittedName>
</protein>
<dbReference type="CDD" id="cd03784">
    <property type="entry name" value="GT1_Gtf-like"/>
    <property type="match status" value="1"/>
</dbReference>
<proteinExistence type="evidence at transcript level"/>
<dbReference type="Pfam" id="PF00201">
    <property type="entry name" value="UDPGT"/>
    <property type="match status" value="1"/>
</dbReference>
<dbReference type="PANTHER" id="PTHR48043">
    <property type="entry name" value="EG:EG0003.4 PROTEIN-RELATED"/>
    <property type="match status" value="1"/>
</dbReference>
<dbReference type="SUPFAM" id="SSF53756">
    <property type="entry name" value="UDP-Glycosyltransferase/glycogen phosphorylase"/>
    <property type="match status" value="1"/>
</dbReference>